<feature type="compositionally biased region" description="Polar residues" evidence="1">
    <location>
        <begin position="1"/>
        <end position="16"/>
    </location>
</feature>
<evidence type="ECO:0000313" key="2">
    <source>
        <dbReference type="EMBL" id="KAK5611295.1"/>
    </source>
</evidence>
<accession>A0AAV9RQG6</accession>
<organism evidence="2 3">
    <name type="scientific">Crenichthys baileyi</name>
    <name type="common">White River springfish</name>
    <dbReference type="NCBI Taxonomy" id="28760"/>
    <lineage>
        <taxon>Eukaryota</taxon>
        <taxon>Metazoa</taxon>
        <taxon>Chordata</taxon>
        <taxon>Craniata</taxon>
        <taxon>Vertebrata</taxon>
        <taxon>Euteleostomi</taxon>
        <taxon>Actinopterygii</taxon>
        <taxon>Neopterygii</taxon>
        <taxon>Teleostei</taxon>
        <taxon>Neoteleostei</taxon>
        <taxon>Acanthomorphata</taxon>
        <taxon>Ovalentaria</taxon>
        <taxon>Atherinomorphae</taxon>
        <taxon>Cyprinodontiformes</taxon>
        <taxon>Goodeidae</taxon>
        <taxon>Crenichthys</taxon>
    </lineage>
</organism>
<dbReference type="AlphaFoldDB" id="A0AAV9RQG6"/>
<evidence type="ECO:0000313" key="3">
    <source>
        <dbReference type="Proteomes" id="UP001311232"/>
    </source>
</evidence>
<feature type="compositionally biased region" description="Basic and acidic residues" evidence="1">
    <location>
        <begin position="34"/>
        <end position="48"/>
    </location>
</feature>
<dbReference type="EMBL" id="JAHHUM010001488">
    <property type="protein sequence ID" value="KAK5611295.1"/>
    <property type="molecule type" value="Genomic_DNA"/>
</dbReference>
<sequence>MSLTPSYQGETASASPESPGEGDFSSRQFYDNLKSLEEHETRNDKRDPIVNNAADNHSSSPLKAQICASLVTNDLENDTGENQKIQVHQCSPASPNFMEVCALDGRFITLVSTQTQTVWERVEQSLSFSCQVQKEVEDLQMLHDEMNMDSGPVYLKLPELKSEKNPHLAPCEYCQKLCQPFTLSKVLKNETHFERVFYCEQAKQMRELIQKEREKLDLKYSGRMIDVDIHTSISRQEWETAKEHQRGR</sequence>
<evidence type="ECO:0000256" key="1">
    <source>
        <dbReference type="SAM" id="MobiDB-lite"/>
    </source>
</evidence>
<name>A0AAV9RQG6_9TELE</name>
<comment type="caution">
    <text evidence="2">The sequence shown here is derived from an EMBL/GenBank/DDBJ whole genome shotgun (WGS) entry which is preliminary data.</text>
</comment>
<dbReference type="Proteomes" id="UP001311232">
    <property type="component" value="Unassembled WGS sequence"/>
</dbReference>
<feature type="region of interest" description="Disordered" evidence="1">
    <location>
        <begin position="1"/>
        <end position="59"/>
    </location>
</feature>
<proteinExistence type="predicted"/>
<protein>
    <submittedName>
        <fullName evidence="2">Uncharacterized protein</fullName>
    </submittedName>
</protein>
<reference evidence="2 3" key="1">
    <citation type="submission" date="2021-06" db="EMBL/GenBank/DDBJ databases">
        <authorList>
            <person name="Palmer J.M."/>
        </authorList>
    </citation>
    <scope>NUCLEOTIDE SEQUENCE [LARGE SCALE GENOMIC DNA]</scope>
    <source>
        <strain evidence="2 3">MEX-2019</strain>
        <tissue evidence="2">Muscle</tissue>
    </source>
</reference>
<gene>
    <name evidence="2" type="ORF">CRENBAI_019045</name>
</gene>
<keyword evidence="3" id="KW-1185">Reference proteome</keyword>